<dbReference type="Proteomes" id="UP001323405">
    <property type="component" value="Unassembled WGS sequence"/>
</dbReference>
<feature type="compositionally biased region" description="Basic and acidic residues" evidence="1">
    <location>
        <begin position="229"/>
        <end position="254"/>
    </location>
</feature>
<protein>
    <recommendedName>
        <fullName evidence="4">Rieske domain-containing protein</fullName>
    </recommendedName>
</protein>
<evidence type="ECO:0008006" key="4">
    <source>
        <dbReference type="Google" id="ProtNLM"/>
    </source>
</evidence>
<keyword evidence="3" id="KW-1185">Reference proteome</keyword>
<name>A0ABR0GSL8_9PEZI</name>
<proteinExistence type="predicted"/>
<evidence type="ECO:0000256" key="1">
    <source>
        <dbReference type="SAM" id="MobiDB-lite"/>
    </source>
</evidence>
<dbReference type="GeneID" id="87904729"/>
<evidence type="ECO:0000313" key="3">
    <source>
        <dbReference type="Proteomes" id="UP001323405"/>
    </source>
</evidence>
<feature type="compositionally biased region" description="Polar residues" evidence="1">
    <location>
        <begin position="198"/>
        <end position="207"/>
    </location>
</feature>
<organism evidence="2 3">
    <name type="scientific">Podospora pseudocomata</name>
    <dbReference type="NCBI Taxonomy" id="2093779"/>
    <lineage>
        <taxon>Eukaryota</taxon>
        <taxon>Fungi</taxon>
        <taxon>Dikarya</taxon>
        <taxon>Ascomycota</taxon>
        <taxon>Pezizomycotina</taxon>
        <taxon>Sordariomycetes</taxon>
        <taxon>Sordariomycetidae</taxon>
        <taxon>Sordariales</taxon>
        <taxon>Podosporaceae</taxon>
        <taxon>Podospora</taxon>
    </lineage>
</organism>
<accession>A0ABR0GSL8</accession>
<reference evidence="2 3" key="1">
    <citation type="journal article" date="2023" name="bioRxiv">
        <title>High-quality genome assemblies of four members of thePodospora anserinaspecies complex.</title>
        <authorList>
            <person name="Ament-Velasquez S.L."/>
            <person name="Vogan A.A."/>
            <person name="Wallerman O."/>
            <person name="Hartmann F."/>
            <person name="Gautier V."/>
            <person name="Silar P."/>
            <person name="Giraud T."/>
            <person name="Johannesson H."/>
        </authorList>
    </citation>
    <scope>NUCLEOTIDE SEQUENCE [LARGE SCALE GENOMIC DNA]</scope>
    <source>
        <strain evidence="2 3">CBS 415.72m</strain>
    </source>
</reference>
<gene>
    <name evidence="2" type="ORF">QC762_104310</name>
</gene>
<comment type="caution">
    <text evidence="2">The sequence shown here is derived from an EMBL/GenBank/DDBJ whole genome shotgun (WGS) entry which is preliminary data.</text>
</comment>
<evidence type="ECO:0000313" key="2">
    <source>
        <dbReference type="EMBL" id="KAK4658752.1"/>
    </source>
</evidence>
<feature type="region of interest" description="Disordered" evidence="1">
    <location>
        <begin position="188"/>
        <end position="213"/>
    </location>
</feature>
<dbReference type="RefSeq" id="XP_062747724.1">
    <property type="nucleotide sequence ID" value="XM_062884822.1"/>
</dbReference>
<feature type="region of interest" description="Disordered" evidence="1">
    <location>
        <begin position="226"/>
        <end position="265"/>
    </location>
</feature>
<dbReference type="EMBL" id="JAFFHA010000001">
    <property type="protein sequence ID" value="KAK4658752.1"/>
    <property type="molecule type" value="Genomic_DNA"/>
</dbReference>
<sequence>MHLERKECTEDSDNFIRTITSSKGRLITGRDARFAIRGTEQAADFRVTGHCTYAIPGYCDDPVPAGLEKVSDGRWAYRCPHAWRFLLGEECEDNCSMLLFVDDARSHEISSLPQALQYWPEQWRREQNWRYAAEMMQQESSSKEPETADSLAGSLSMVSTQHGWGDFGSRSSGKRNYSALLTPVSTVPSTVKDDLRNSSRQKQQPSPARSRDELDSVMRMATGARARRAKAEDEGAEARKEMNEARQKMEEAENKIQQAGLEAKKADEEEITALKRVTELALARIGLMEERVNPKKEQDSGW</sequence>